<dbReference type="EMBL" id="JACJIP010000080">
    <property type="protein sequence ID" value="MBA9088853.1"/>
    <property type="molecule type" value="Genomic_DNA"/>
</dbReference>
<proteinExistence type="predicted"/>
<protein>
    <submittedName>
        <fullName evidence="1">Uncharacterized protein</fullName>
    </submittedName>
</protein>
<comment type="caution">
    <text evidence="1">The sequence shown here is derived from an EMBL/GenBank/DDBJ whole genome shotgun (WGS) entry which is preliminary data.</text>
</comment>
<dbReference type="Proteomes" id="UP000567067">
    <property type="component" value="Unassembled WGS sequence"/>
</dbReference>
<evidence type="ECO:0000313" key="2">
    <source>
        <dbReference type="Proteomes" id="UP000567067"/>
    </source>
</evidence>
<dbReference type="AlphaFoldDB" id="A0A7W3SZL9"/>
<organism evidence="1 2">
    <name type="scientific">Fontibacillus solani</name>
    <dbReference type="NCBI Taxonomy" id="1572857"/>
    <lineage>
        <taxon>Bacteria</taxon>
        <taxon>Bacillati</taxon>
        <taxon>Bacillota</taxon>
        <taxon>Bacilli</taxon>
        <taxon>Bacillales</taxon>
        <taxon>Paenibacillaceae</taxon>
        <taxon>Fontibacillus</taxon>
    </lineage>
</organism>
<keyword evidence="2" id="KW-1185">Reference proteome</keyword>
<evidence type="ECO:0000313" key="1">
    <source>
        <dbReference type="EMBL" id="MBA9088853.1"/>
    </source>
</evidence>
<sequence>MGIPDELLDHLGDEYDRSCIDPDRLPFVVWASIQVERMGWVICE</sequence>
<gene>
    <name evidence="1" type="ORF">FHR92_005400</name>
</gene>
<name>A0A7W3SZL9_9BACL</name>
<accession>A0A7W3SZL9</accession>
<reference evidence="1 2" key="1">
    <citation type="submission" date="2020-08" db="EMBL/GenBank/DDBJ databases">
        <title>Genomic Encyclopedia of Type Strains, Phase III (KMG-III): the genomes of soil and plant-associated and newly described type strains.</title>
        <authorList>
            <person name="Whitman W."/>
        </authorList>
    </citation>
    <scope>NUCLEOTIDE SEQUENCE [LARGE SCALE GENOMIC DNA]</scope>
    <source>
        <strain evidence="1 2">CECT 8693</strain>
    </source>
</reference>